<dbReference type="InterPro" id="IPR038610">
    <property type="entry name" value="FliK-like_C_sf"/>
</dbReference>
<gene>
    <name evidence="4" type="ORF">GCM10007380_21840</name>
</gene>
<organism evidence="4 5">
    <name type="scientific">Gottfriedia solisilvae</name>
    <dbReference type="NCBI Taxonomy" id="1516104"/>
    <lineage>
        <taxon>Bacteria</taxon>
        <taxon>Bacillati</taxon>
        <taxon>Bacillota</taxon>
        <taxon>Bacilli</taxon>
        <taxon>Bacillales</taxon>
        <taxon>Bacillaceae</taxon>
        <taxon>Gottfriedia</taxon>
    </lineage>
</organism>
<feature type="compositionally biased region" description="Low complexity" evidence="2">
    <location>
        <begin position="405"/>
        <end position="415"/>
    </location>
</feature>
<feature type="domain" description="Flagellar hook-length control protein-like C-terminal" evidence="3">
    <location>
        <begin position="319"/>
        <end position="388"/>
    </location>
</feature>
<accession>A0A8J3AGZ0</accession>
<reference evidence="5" key="1">
    <citation type="journal article" date="2019" name="Int. J. Syst. Evol. Microbiol.">
        <title>The Global Catalogue of Microorganisms (GCM) 10K type strain sequencing project: providing services to taxonomists for standard genome sequencing and annotation.</title>
        <authorList>
            <consortium name="The Broad Institute Genomics Platform"/>
            <consortium name="The Broad Institute Genome Sequencing Center for Infectious Disease"/>
            <person name="Wu L."/>
            <person name="Ma J."/>
        </authorList>
    </citation>
    <scope>NUCLEOTIDE SEQUENCE [LARGE SCALE GENOMIC DNA]</scope>
    <source>
        <strain evidence="5">CGMCC 1.14993</strain>
    </source>
</reference>
<evidence type="ECO:0000313" key="4">
    <source>
        <dbReference type="EMBL" id="GGI14218.1"/>
    </source>
</evidence>
<feature type="region of interest" description="Disordered" evidence="2">
    <location>
        <begin position="399"/>
        <end position="424"/>
    </location>
</feature>
<dbReference type="CDD" id="cd17470">
    <property type="entry name" value="T3SS_Flik_C"/>
    <property type="match status" value="1"/>
</dbReference>
<evidence type="ECO:0000313" key="5">
    <source>
        <dbReference type="Proteomes" id="UP000626244"/>
    </source>
</evidence>
<evidence type="ECO:0000256" key="2">
    <source>
        <dbReference type="SAM" id="MobiDB-lite"/>
    </source>
</evidence>
<proteinExistence type="predicted"/>
<dbReference type="EMBL" id="BMHB01000001">
    <property type="protein sequence ID" value="GGI14218.1"/>
    <property type="molecule type" value="Genomic_DNA"/>
</dbReference>
<protein>
    <recommendedName>
        <fullName evidence="3">Flagellar hook-length control protein-like C-terminal domain-containing protein</fullName>
    </recommendedName>
</protein>
<feature type="coiled-coil region" evidence="1">
    <location>
        <begin position="55"/>
        <end position="82"/>
    </location>
</feature>
<comment type="caution">
    <text evidence="4">The sequence shown here is derived from an EMBL/GenBank/DDBJ whole genome shotgun (WGS) entry which is preliminary data.</text>
</comment>
<dbReference type="Pfam" id="PF02120">
    <property type="entry name" value="Flg_hook"/>
    <property type="match status" value="1"/>
</dbReference>
<keyword evidence="1" id="KW-0175">Coiled coil</keyword>
<sequence length="435" mass="48927">MNGIEKNQLFNMVQPLKSKSSYFQKNNKSFDKVMKDSQSLQTVQPNENNRKLVKHIEENSDIKKLEKLIEDTLEKIEDSSDSDKENLNGMVDLLTLLQSMIQKQLESSIQDPSNSNNTNDTTFNLSDGILLTDSKGFMNAILSTTDIKKSTEINDLKGISTILSSILSKLMETIQSEAKLGDHLQNSNIEISQSELKKLIAGLGAFLEDNGLGTDQIKIFSDRIVKMVSNSQLIDSKANLEKQAISNTAEVEVDSVSVTKINTSETDNQNFSSSNQSLFGENVKQFALFIGKTTNKAEANQFVRDFQNIIQKSNFTNEMGQQKIFIKLFPEQLGRISIELVKNEHGMTATIIASTAKAKELLQSNMDGLKQALHMNNLQVEKIDLYQSLQTDNSSYLNRERDQKQQNQQQKQSNQPEKEEEVGSSFLDEFLKVSL</sequence>
<dbReference type="RefSeq" id="WP_087998541.1">
    <property type="nucleotide sequence ID" value="NZ_BMHB01000001.1"/>
</dbReference>
<evidence type="ECO:0000259" key="3">
    <source>
        <dbReference type="Pfam" id="PF02120"/>
    </source>
</evidence>
<dbReference type="InterPro" id="IPR021136">
    <property type="entry name" value="Flagellar_hook_control-like_C"/>
</dbReference>
<dbReference type="AlphaFoldDB" id="A0A8J3AGZ0"/>
<evidence type="ECO:0000256" key="1">
    <source>
        <dbReference type="SAM" id="Coils"/>
    </source>
</evidence>
<dbReference type="Proteomes" id="UP000626244">
    <property type="component" value="Unassembled WGS sequence"/>
</dbReference>
<keyword evidence="5" id="KW-1185">Reference proteome</keyword>
<dbReference type="OrthoDB" id="2112988at2"/>
<name>A0A8J3AGZ0_9BACI</name>
<dbReference type="Gene3D" id="3.30.750.140">
    <property type="match status" value="1"/>
</dbReference>